<dbReference type="EMBL" id="PVZC01000015">
    <property type="protein sequence ID" value="PRX90938.1"/>
    <property type="molecule type" value="Genomic_DNA"/>
</dbReference>
<protein>
    <submittedName>
        <fullName evidence="2">SCP-2 sterol transfer family protein</fullName>
    </submittedName>
</protein>
<dbReference type="OrthoDB" id="3534000at2"/>
<accession>A0A2T0PQ56</accession>
<evidence type="ECO:0000313" key="3">
    <source>
        <dbReference type="Proteomes" id="UP000237846"/>
    </source>
</evidence>
<proteinExistence type="predicted"/>
<evidence type="ECO:0000313" key="2">
    <source>
        <dbReference type="EMBL" id="PRX90938.1"/>
    </source>
</evidence>
<organism evidence="2 3">
    <name type="scientific">Allonocardiopsis opalescens</name>
    <dbReference type="NCBI Taxonomy" id="1144618"/>
    <lineage>
        <taxon>Bacteria</taxon>
        <taxon>Bacillati</taxon>
        <taxon>Actinomycetota</taxon>
        <taxon>Actinomycetes</taxon>
        <taxon>Streptosporangiales</taxon>
        <taxon>Allonocardiopsis</taxon>
    </lineage>
</organism>
<dbReference type="Gene3D" id="3.30.1050.10">
    <property type="entry name" value="SCP2 sterol-binding domain"/>
    <property type="match status" value="1"/>
</dbReference>
<reference evidence="2 3" key="1">
    <citation type="submission" date="2018-03" db="EMBL/GenBank/DDBJ databases">
        <title>Genomic Encyclopedia of Archaeal and Bacterial Type Strains, Phase II (KMG-II): from individual species to whole genera.</title>
        <authorList>
            <person name="Goeker M."/>
        </authorList>
    </citation>
    <scope>NUCLEOTIDE SEQUENCE [LARGE SCALE GENOMIC DNA]</scope>
    <source>
        <strain evidence="2 3">DSM 45601</strain>
    </source>
</reference>
<dbReference type="RefSeq" id="WP_106253744.1">
    <property type="nucleotide sequence ID" value="NZ_PVZC01000015.1"/>
</dbReference>
<sequence length="117" mass="12606">MATIEECRTALETVAAKISDLDADSRRRHLVDRSVSVRVPDLDTVFLARLSPEGLGGVSALPPGTDGGRSAQVRITVSSDDLVALAADRLDFAGAWMKGRIKLEASFGDLMRLRKIL</sequence>
<dbReference type="SUPFAM" id="SSF55718">
    <property type="entry name" value="SCP-like"/>
    <property type="match status" value="1"/>
</dbReference>
<dbReference type="AlphaFoldDB" id="A0A2T0PQ56"/>
<keyword evidence="3" id="KW-1185">Reference proteome</keyword>
<feature type="domain" description="SCP2" evidence="1">
    <location>
        <begin position="16"/>
        <end position="116"/>
    </location>
</feature>
<comment type="caution">
    <text evidence="2">The sequence shown here is derived from an EMBL/GenBank/DDBJ whole genome shotgun (WGS) entry which is preliminary data.</text>
</comment>
<dbReference type="Pfam" id="PF02036">
    <property type="entry name" value="SCP2"/>
    <property type="match status" value="1"/>
</dbReference>
<dbReference type="InterPro" id="IPR036527">
    <property type="entry name" value="SCP2_sterol-bd_dom_sf"/>
</dbReference>
<evidence type="ECO:0000259" key="1">
    <source>
        <dbReference type="Pfam" id="PF02036"/>
    </source>
</evidence>
<dbReference type="InterPro" id="IPR003033">
    <property type="entry name" value="SCP2_sterol-bd_dom"/>
</dbReference>
<name>A0A2T0PQ56_9ACTN</name>
<dbReference type="Proteomes" id="UP000237846">
    <property type="component" value="Unassembled WGS sequence"/>
</dbReference>
<gene>
    <name evidence="2" type="ORF">CLV72_11534</name>
</gene>